<dbReference type="Proteomes" id="UP000220527">
    <property type="component" value="Unassembled WGS sequence"/>
</dbReference>
<evidence type="ECO:0000313" key="2">
    <source>
        <dbReference type="Proteomes" id="UP000220527"/>
    </source>
</evidence>
<dbReference type="OrthoDB" id="164171at2"/>
<reference evidence="2" key="1">
    <citation type="submission" date="2017-08" db="EMBL/GenBank/DDBJ databases">
        <authorList>
            <person name="Grouzdev D.S."/>
            <person name="Gaisin V.A."/>
            <person name="Rysina M.S."/>
            <person name="Gorlenko V.M."/>
        </authorList>
    </citation>
    <scope>NUCLEOTIDE SEQUENCE [LARGE SCALE GENOMIC DNA]</scope>
    <source>
        <strain evidence="2">Kir15-3F</strain>
    </source>
</reference>
<name>A0A2A6RQ76_9CHLR</name>
<protein>
    <submittedName>
        <fullName evidence="1">Uncharacterized protein</fullName>
    </submittedName>
</protein>
<organism evidence="1 2">
    <name type="scientific">Candidatus Viridilinea mediisalina</name>
    <dbReference type="NCBI Taxonomy" id="2024553"/>
    <lineage>
        <taxon>Bacteria</taxon>
        <taxon>Bacillati</taxon>
        <taxon>Chloroflexota</taxon>
        <taxon>Chloroflexia</taxon>
        <taxon>Chloroflexales</taxon>
        <taxon>Chloroflexineae</taxon>
        <taxon>Oscillochloridaceae</taxon>
        <taxon>Candidatus Viridilinea</taxon>
    </lineage>
</organism>
<gene>
    <name evidence="1" type="ORF">CJ255_00590</name>
</gene>
<dbReference type="EMBL" id="NQWI01000001">
    <property type="protein sequence ID" value="PDW05123.1"/>
    <property type="molecule type" value="Genomic_DNA"/>
</dbReference>
<keyword evidence="2" id="KW-1185">Reference proteome</keyword>
<dbReference type="AlphaFoldDB" id="A0A2A6RQ76"/>
<comment type="caution">
    <text evidence="1">The sequence shown here is derived from an EMBL/GenBank/DDBJ whole genome shotgun (WGS) entry which is preliminary data.</text>
</comment>
<dbReference type="RefSeq" id="WP_097642143.1">
    <property type="nucleotide sequence ID" value="NZ_NQWI01000001.1"/>
</dbReference>
<proteinExistence type="predicted"/>
<sequence length="105" mass="12012">MLTPIAQRRFLILACTATKRPEVRLLPAIDRYRGPSFRVLRRWLSDHPEAATRLDVSILSAEFGLIPAIQPIPDYDRRMTTARAVELRAQVRATLEPLLALRSYT</sequence>
<accession>A0A2A6RQ76</accession>
<evidence type="ECO:0000313" key="1">
    <source>
        <dbReference type="EMBL" id="PDW05123.1"/>
    </source>
</evidence>